<accession>A0AAD7JC26</accession>
<gene>
    <name evidence="2" type="ORF">B0H16DRAFT_1884748</name>
</gene>
<reference evidence="2" key="1">
    <citation type="submission" date="2023-03" db="EMBL/GenBank/DDBJ databases">
        <title>Massive genome expansion in bonnet fungi (Mycena s.s.) driven by repeated elements and novel gene families across ecological guilds.</title>
        <authorList>
            <consortium name="Lawrence Berkeley National Laboratory"/>
            <person name="Harder C.B."/>
            <person name="Miyauchi S."/>
            <person name="Viragh M."/>
            <person name="Kuo A."/>
            <person name="Thoen E."/>
            <person name="Andreopoulos B."/>
            <person name="Lu D."/>
            <person name="Skrede I."/>
            <person name="Drula E."/>
            <person name="Henrissat B."/>
            <person name="Morin E."/>
            <person name="Kohler A."/>
            <person name="Barry K."/>
            <person name="LaButti K."/>
            <person name="Morin E."/>
            <person name="Salamov A."/>
            <person name="Lipzen A."/>
            <person name="Mereny Z."/>
            <person name="Hegedus B."/>
            <person name="Baldrian P."/>
            <person name="Stursova M."/>
            <person name="Weitz H."/>
            <person name="Taylor A."/>
            <person name="Grigoriev I.V."/>
            <person name="Nagy L.G."/>
            <person name="Martin F."/>
            <person name="Kauserud H."/>
        </authorList>
    </citation>
    <scope>NUCLEOTIDE SEQUENCE</scope>
    <source>
        <strain evidence="2">CBHHK182m</strain>
    </source>
</reference>
<evidence type="ECO:0008006" key="4">
    <source>
        <dbReference type="Google" id="ProtNLM"/>
    </source>
</evidence>
<feature type="signal peptide" evidence="1">
    <location>
        <begin position="1"/>
        <end position="17"/>
    </location>
</feature>
<keyword evidence="1" id="KW-0732">Signal</keyword>
<keyword evidence="3" id="KW-1185">Reference proteome</keyword>
<sequence length="116" mass="13176">MFLYSRALCLPLSTLRAFSVASLTKVNLPPQSSALIIWQYIFYGVPEISSHAFRNLIRMLPPFDAGLPYLQPAFDPDYICIQSKLPPVLIFHVAKCTLYAAIFLPPSRHLKFLYVT</sequence>
<evidence type="ECO:0000313" key="2">
    <source>
        <dbReference type="EMBL" id="KAJ7760578.1"/>
    </source>
</evidence>
<name>A0AAD7JC26_9AGAR</name>
<comment type="caution">
    <text evidence="2">The sequence shown here is derived from an EMBL/GenBank/DDBJ whole genome shotgun (WGS) entry which is preliminary data.</text>
</comment>
<dbReference type="AlphaFoldDB" id="A0AAD7JC26"/>
<dbReference type="EMBL" id="JARKIB010000037">
    <property type="protein sequence ID" value="KAJ7760578.1"/>
    <property type="molecule type" value="Genomic_DNA"/>
</dbReference>
<proteinExistence type="predicted"/>
<protein>
    <recommendedName>
        <fullName evidence="4">Secreted protein</fullName>
    </recommendedName>
</protein>
<dbReference type="Proteomes" id="UP001215598">
    <property type="component" value="Unassembled WGS sequence"/>
</dbReference>
<organism evidence="2 3">
    <name type="scientific">Mycena metata</name>
    <dbReference type="NCBI Taxonomy" id="1033252"/>
    <lineage>
        <taxon>Eukaryota</taxon>
        <taxon>Fungi</taxon>
        <taxon>Dikarya</taxon>
        <taxon>Basidiomycota</taxon>
        <taxon>Agaricomycotina</taxon>
        <taxon>Agaricomycetes</taxon>
        <taxon>Agaricomycetidae</taxon>
        <taxon>Agaricales</taxon>
        <taxon>Marasmiineae</taxon>
        <taxon>Mycenaceae</taxon>
        <taxon>Mycena</taxon>
    </lineage>
</organism>
<evidence type="ECO:0000256" key="1">
    <source>
        <dbReference type="SAM" id="SignalP"/>
    </source>
</evidence>
<feature type="chain" id="PRO_5042037373" description="Secreted protein" evidence="1">
    <location>
        <begin position="18"/>
        <end position="116"/>
    </location>
</feature>
<evidence type="ECO:0000313" key="3">
    <source>
        <dbReference type="Proteomes" id="UP001215598"/>
    </source>
</evidence>